<dbReference type="InterPro" id="IPR037004">
    <property type="entry name" value="Exonuc_VII_ssu_sf"/>
</dbReference>
<keyword evidence="4" id="KW-0175">Coiled coil</keyword>
<keyword evidence="2" id="KW-0540">Nuclease</keyword>
<sequence>MKKARQYSEVLKELEDTLAKMNRGEVPIDELEETVKQAAEKIRYLRGILRSTQTVVTKILKEVEEESLEENG</sequence>
<organism evidence="5">
    <name type="scientific">anaerobic digester metagenome</name>
    <dbReference type="NCBI Taxonomy" id="1263854"/>
    <lineage>
        <taxon>unclassified sequences</taxon>
        <taxon>metagenomes</taxon>
        <taxon>ecological metagenomes</taxon>
    </lineage>
</organism>
<dbReference type="EMBL" id="CAADRM010000119">
    <property type="protein sequence ID" value="VFU16423.1"/>
    <property type="molecule type" value="Genomic_DNA"/>
</dbReference>
<protein>
    <submittedName>
        <fullName evidence="5">Exodeoxyribonuclease 7 small subunit</fullName>
        <ecNumber evidence="5">3.1.11.6</ecNumber>
    </submittedName>
</protein>
<proteinExistence type="predicted"/>
<evidence type="ECO:0000256" key="3">
    <source>
        <dbReference type="ARBA" id="ARBA00022801"/>
    </source>
</evidence>
<evidence type="ECO:0000256" key="2">
    <source>
        <dbReference type="ARBA" id="ARBA00022722"/>
    </source>
</evidence>
<reference evidence="5" key="1">
    <citation type="submission" date="2019-03" db="EMBL/GenBank/DDBJ databases">
        <authorList>
            <person name="Hao L."/>
        </authorList>
    </citation>
    <scope>NUCLEOTIDE SEQUENCE</scope>
</reference>
<keyword evidence="3 5" id="KW-0378">Hydrolase</keyword>
<dbReference type="AlphaFoldDB" id="A0A485M268"/>
<dbReference type="Pfam" id="PF02609">
    <property type="entry name" value="Exonuc_VII_S"/>
    <property type="match status" value="1"/>
</dbReference>
<dbReference type="Gene3D" id="1.10.287.1040">
    <property type="entry name" value="Exonuclease VII, small subunit"/>
    <property type="match status" value="1"/>
</dbReference>
<dbReference type="InterPro" id="IPR003761">
    <property type="entry name" value="Exonuc_VII_S"/>
</dbReference>
<evidence type="ECO:0000256" key="1">
    <source>
        <dbReference type="ARBA" id="ARBA00022490"/>
    </source>
</evidence>
<dbReference type="GO" id="GO:0008855">
    <property type="term" value="F:exodeoxyribonuclease VII activity"/>
    <property type="evidence" value="ECO:0007669"/>
    <property type="project" value="UniProtKB-EC"/>
</dbReference>
<dbReference type="GO" id="GO:0009318">
    <property type="term" value="C:exodeoxyribonuclease VII complex"/>
    <property type="evidence" value="ECO:0007669"/>
    <property type="project" value="InterPro"/>
</dbReference>
<accession>A0A485M268</accession>
<evidence type="ECO:0000313" key="5">
    <source>
        <dbReference type="EMBL" id="VFU16423.1"/>
    </source>
</evidence>
<keyword evidence="1" id="KW-0963">Cytoplasm</keyword>
<gene>
    <name evidence="5" type="primary">xseB</name>
    <name evidence="5" type="ORF">SCFA_540037</name>
</gene>
<feature type="coiled-coil region" evidence="4">
    <location>
        <begin position="4"/>
        <end position="48"/>
    </location>
</feature>
<dbReference type="EC" id="3.1.11.6" evidence="5"/>
<dbReference type="SUPFAM" id="SSF116842">
    <property type="entry name" value="XseB-like"/>
    <property type="match status" value="1"/>
</dbReference>
<name>A0A485M268_9ZZZZ</name>
<evidence type="ECO:0000256" key="4">
    <source>
        <dbReference type="SAM" id="Coils"/>
    </source>
</evidence>
<dbReference type="GO" id="GO:0006308">
    <property type="term" value="P:DNA catabolic process"/>
    <property type="evidence" value="ECO:0007669"/>
    <property type="project" value="InterPro"/>
</dbReference>